<dbReference type="InterPro" id="IPR011006">
    <property type="entry name" value="CheY-like_superfamily"/>
</dbReference>
<keyword evidence="4" id="KW-1185">Reference proteome</keyword>
<organism evidence="3 4">
    <name type="scientific">Oceanibacterium hippocampi</name>
    <dbReference type="NCBI Taxonomy" id="745714"/>
    <lineage>
        <taxon>Bacteria</taxon>
        <taxon>Pseudomonadati</taxon>
        <taxon>Pseudomonadota</taxon>
        <taxon>Alphaproteobacteria</taxon>
        <taxon>Sneathiellales</taxon>
        <taxon>Sneathiellaceae</taxon>
        <taxon>Oceanibacterium</taxon>
    </lineage>
</organism>
<protein>
    <submittedName>
        <fullName evidence="3">Two-component response regulator</fullName>
    </submittedName>
</protein>
<sequence length="198" mass="21417">MEKRAERLQVMLTQSEVLAVDDWRFEHKMPSRSAAVRALMNIGLSTAGSVDGEKLMQNNISSTDIGVVKNGSAVVREALRLGDGATILIVDQDFLIAHGIKSVLEDAGFDVLEPVATTEEALKSVEQFEPDAVILDLHAGECPVVDIADALAEAKVPFIFCTDCDPQDALPERHWVAPIVSKVSIPTTLVTAVRDLVE</sequence>
<dbReference type="RefSeq" id="WP_176245053.1">
    <property type="nucleotide sequence ID" value="NZ_FWFR01000002.1"/>
</dbReference>
<evidence type="ECO:0000313" key="3">
    <source>
        <dbReference type="EMBL" id="SLN62436.1"/>
    </source>
</evidence>
<keyword evidence="1" id="KW-0597">Phosphoprotein</keyword>
<dbReference type="GO" id="GO:0000160">
    <property type="term" value="P:phosphorelay signal transduction system"/>
    <property type="evidence" value="ECO:0007669"/>
    <property type="project" value="InterPro"/>
</dbReference>
<feature type="modified residue" description="4-aspartylphosphate" evidence="1">
    <location>
        <position position="136"/>
    </location>
</feature>
<dbReference type="Pfam" id="PF00072">
    <property type="entry name" value="Response_reg"/>
    <property type="match status" value="1"/>
</dbReference>
<dbReference type="EMBL" id="FWFR01000002">
    <property type="protein sequence ID" value="SLN62436.1"/>
    <property type="molecule type" value="Genomic_DNA"/>
</dbReference>
<dbReference type="SUPFAM" id="SSF52172">
    <property type="entry name" value="CheY-like"/>
    <property type="match status" value="1"/>
</dbReference>
<accession>A0A1Y5TF45</accession>
<reference evidence="3 4" key="1">
    <citation type="submission" date="2017-03" db="EMBL/GenBank/DDBJ databases">
        <authorList>
            <person name="Afonso C.L."/>
            <person name="Miller P.J."/>
            <person name="Scott M.A."/>
            <person name="Spackman E."/>
            <person name="Goraichik I."/>
            <person name="Dimitrov K.M."/>
            <person name="Suarez D.L."/>
            <person name="Swayne D.E."/>
        </authorList>
    </citation>
    <scope>NUCLEOTIDE SEQUENCE [LARGE SCALE GENOMIC DNA]</scope>
    <source>
        <strain evidence="3 4">CECT 7691</strain>
    </source>
</reference>
<dbReference type="InParanoid" id="A0A1Y5TF45"/>
<name>A0A1Y5TF45_9PROT</name>
<feature type="domain" description="Response regulatory" evidence="2">
    <location>
        <begin position="86"/>
        <end position="198"/>
    </location>
</feature>
<gene>
    <name evidence="3" type="ORF">OCH7691_02763</name>
</gene>
<dbReference type="AlphaFoldDB" id="A0A1Y5TF45"/>
<dbReference type="InterPro" id="IPR001789">
    <property type="entry name" value="Sig_transdc_resp-reg_receiver"/>
</dbReference>
<dbReference type="PROSITE" id="PS50110">
    <property type="entry name" value="RESPONSE_REGULATORY"/>
    <property type="match status" value="1"/>
</dbReference>
<dbReference type="Proteomes" id="UP000193200">
    <property type="component" value="Unassembled WGS sequence"/>
</dbReference>
<dbReference type="SMART" id="SM00448">
    <property type="entry name" value="REC"/>
    <property type="match status" value="1"/>
</dbReference>
<evidence type="ECO:0000256" key="1">
    <source>
        <dbReference type="PROSITE-ProRule" id="PRU00169"/>
    </source>
</evidence>
<evidence type="ECO:0000259" key="2">
    <source>
        <dbReference type="PROSITE" id="PS50110"/>
    </source>
</evidence>
<dbReference type="Gene3D" id="3.40.50.2300">
    <property type="match status" value="1"/>
</dbReference>
<evidence type="ECO:0000313" key="4">
    <source>
        <dbReference type="Proteomes" id="UP000193200"/>
    </source>
</evidence>
<proteinExistence type="predicted"/>